<dbReference type="AlphaFoldDB" id="C5CGB4"/>
<sequence>MPDTIGKNTRDFIQQFHQLFIELCEVMPNSFNDLITEALKRTTDFLEVIEVSIAFEEENGLKILTSNNTKELLQTYQNEALQKLVFTDNGMKKLAIEKAKKLMPWLTHSGGTLCIVPLNTVKNKLAFIYILMDNFSESVEFNPQFVEYISLFFSTLLLFSRIGGIKDLIETIFTQSPHPMWLQNKSGEFLLFNNRFLKLLKKSRNELKGKKPAEILSGKDINIFYEIFEQALREKKTITKEWITETSGIPKAYQLIEVPFKLGNDYFVTGICVNKEQQEKLKRENAQLKNALVNSLAIQAENVLEQADLHLELISECSAIIAFQLKETGYNIDSAFLANIRLASKLHDIGFQKIPENILRKPVKLNPNEWQLLKKHTIAGAEFLRKLREENCPQNLLLKMAESIALNHHEWYDGSGYPCSLIREEIPLEARIIAIADTYSALRVDRPYRKAKTHPETLEIIKNEEGTHFDPEIVEAFMKVESEIEALFERMLEQY</sequence>
<organism evidence="3 4">
    <name type="scientific">Kosmotoga olearia (strain ATCC BAA-1733 / DSM 21960 / TBF 19.5.1)</name>
    <dbReference type="NCBI Taxonomy" id="521045"/>
    <lineage>
        <taxon>Bacteria</taxon>
        <taxon>Thermotogati</taxon>
        <taxon>Thermotogota</taxon>
        <taxon>Thermotogae</taxon>
        <taxon>Kosmotogales</taxon>
        <taxon>Kosmotogaceae</taxon>
        <taxon>Kosmotoga</taxon>
    </lineage>
</organism>
<dbReference type="Gene3D" id="1.10.3210.10">
    <property type="entry name" value="Hypothetical protein af1432"/>
    <property type="match status" value="1"/>
</dbReference>
<dbReference type="Proteomes" id="UP000002382">
    <property type="component" value="Chromosome"/>
</dbReference>
<dbReference type="Pfam" id="PF13487">
    <property type="entry name" value="HD_5"/>
    <property type="match status" value="1"/>
</dbReference>
<dbReference type="STRING" id="521045.Kole_0845"/>
<dbReference type="InterPro" id="IPR037522">
    <property type="entry name" value="HD_GYP_dom"/>
</dbReference>
<reference evidence="3 4" key="2">
    <citation type="journal article" date="2011" name="J. Bacteriol.">
        <title>Genome Sequence of Kosmotoga olearia Strain TBF 19.5.1, a Thermophilic Bacterium with a Wide Growth Temperature Range, Isolated from the Troll B Oil Platform in the North Sea.</title>
        <authorList>
            <person name="Swithers K.S."/>
            <person name="Dipippo J.L."/>
            <person name="Bruce D.C."/>
            <person name="Detter C."/>
            <person name="Tapia R."/>
            <person name="Han S."/>
            <person name="Goodwin L.A."/>
            <person name="Han J."/>
            <person name="Woyke T."/>
            <person name="Pitluck S."/>
            <person name="Pennacchio L."/>
            <person name="Nolan M."/>
            <person name="Mikhailova N."/>
            <person name="Land M.L."/>
            <person name="Nesbo C.L."/>
            <person name="Gogarten J.P."/>
            <person name="Noll K.M."/>
        </authorList>
    </citation>
    <scope>NUCLEOTIDE SEQUENCE [LARGE SCALE GENOMIC DNA]</scope>
    <source>
        <strain evidence="4">ATCC BAA-1733 / DSM 21960 / TBF 19.5.1</strain>
    </source>
</reference>
<dbReference type="PROSITE" id="PS51832">
    <property type="entry name" value="HD_GYP"/>
    <property type="match status" value="1"/>
</dbReference>
<dbReference type="HOGENOM" id="CLU_550719_0_0_0"/>
<dbReference type="RefSeq" id="WP_015868217.1">
    <property type="nucleotide sequence ID" value="NC_012785.1"/>
</dbReference>
<feature type="domain" description="PAS" evidence="1">
    <location>
        <begin position="165"/>
        <end position="235"/>
    </location>
</feature>
<dbReference type="InterPro" id="IPR003607">
    <property type="entry name" value="HD/PDEase_dom"/>
</dbReference>
<dbReference type="KEGG" id="kol:Kole_0845"/>
<dbReference type="InterPro" id="IPR013767">
    <property type="entry name" value="PAS_fold"/>
</dbReference>
<proteinExistence type="predicted"/>
<dbReference type="InterPro" id="IPR052020">
    <property type="entry name" value="Cyclic_di-GMP/3'3'-cGAMP_PDE"/>
</dbReference>
<dbReference type="SUPFAM" id="SSF109604">
    <property type="entry name" value="HD-domain/PDEase-like"/>
    <property type="match status" value="1"/>
</dbReference>
<dbReference type="eggNOG" id="COG3437">
    <property type="taxonomic scope" value="Bacteria"/>
</dbReference>
<accession>C5CGB4</accession>
<dbReference type="SMART" id="SM00091">
    <property type="entry name" value="PAS"/>
    <property type="match status" value="1"/>
</dbReference>
<dbReference type="CDD" id="cd00077">
    <property type="entry name" value="HDc"/>
    <property type="match status" value="1"/>
</dbReference>
<evidence type="ECO:0000259" key="2">
    <source>
        <dbReference type="PROSITE" id="PS51832"/>
    </source>
</evidence>
<feature type="domain" description="HD-GYP" evidence="2">
    <location>
        <begin position="285"/>
        <end position="493"/>
    </location>
</feature>
<dbReference type="GO" id="GO:0006355">
    <property type="term" value="P:regulation of DNA-templated transcription"/>
    <property type="evidence" value="ECO:0007669"/>
    <property type="project" value="InterPro"/>
</dbReference>
<keyword evidence="4" id="KW-1185">Reference proteome</keyword>
<dbReference type="InterPro" id="IPR000014">
    <property type="entry name" value="PAS"/>
</dbReference>
<dbReference type="EMBL" id="CP001634">
    <property type="protein sequence ID" value="ACR79555.1"/>
    <property type="molecule type" value="Genomic_DNA"/>
</dbReference>
<dbReference type="PROSITE" id="PS50112">
    <property type="entry name" value="PAS"/>
    <property type="match status" value="1"/>
</dbReference>
<dbReference type="NCBIfam" id="TIGR00229">
    <property type="entry name" value="sensory_box"/>
    <property type="match status" value="1"/>
</dbReference>
<evidence type="ECO:0000259" key="1">
    <source>
        <dbReference type="PROSITE" id="PS50112"/>
    </source>
</evidence>
<protein>
    <submittedName>
        <fullName evidence="3">PAS/PAC sensor protein</fullName>
    </submittedName>
</protein>
<gene>
    <name evidence="3" type="ordered locus">Kole_0845</name>
</gene>
<dbReference type="Pfam" id="PF00989">
    <property type="entry name" value="PAS"/>
    <property type="match status" value="1"/>
</dbReference>
<dbReference type="Gene3D" id="3.30.450.20">
    <property type="entry name" value="PAS domain"/>
    <property type="match status" value="1"/>
</dbReference>
<dbReference type="OrthoDB" id="49429at2"/>
<dbReference type="PANTHER" id="PTHR45228:SF8">
    <property type="entry name" value="TWO-COMPONENT RESPONSE REGULATOR-RELATED"/>
    <property type="match status" value="1"/>
</dbReference>
<dbReference type="InterPro" id="IPR035965">
    <property type="entry name" value="PAS-like_dom_sf"/>
</dbReference>
<dbReference type="SUPFAM" id="SSF55785">
    <property type="entry name" value="PYP-like sensor domain (PAS domain)"/>
    <property type="match status" value="1"/>
</dbReference>
<dbReference type="PANTHER" id="PTHR45228">
    <property type="entry name" value="CYCLIC DI-GMP PHOSPHODIESTERASE TM_0186-RELATED"/>
    <property type="match status" value="1"/>
</dbReference>
<evidence type="ECO:0000313" key="3">
    <source>
        <dbReference type="EMBL" id="ACR79555.1"/>
    </source>
</evidence>
<reference evidence="3 4" key="1">
    <citation type="submission" date="2009-06" db="EMBL/GenBank/DDBJ databases">
        <title>Complete sequence of Thermotogales bacterium TBF 19.5.1.</title>
        <authorList>
            <consortium name="US DOE Joint Genome Institute"/>
            <person name="Lucas S."/>
            <person name="Copeland A."/>
            <person name="Lapidus A."/>
            <person name="Glavina del Rio T."/>
            <person name="Tice H."/>
            <person name="Bruce D."/>
            <person name="Goodwin L."/>
            <person name="Pitluck S."/>
            <person name="Chertkov O."/>
            <person name="Brettin T."/>
            <person name="Detter J.C."/>
            <person name="Han C."/>
            <person name="Schmutz J."/>
            <person name="Larimer F."/>
            <person name="Land M."/>
            <person name="Hauser L."/>
            <person name="Kyrpides N."/>
            <person name="Ovchinnikova G."/>
            <person name="Noll K."/>
        </authorList>
    </citation>
    <scope>NUCLEOTIDE SEQUENCE [LARGE SCALE GENOMIC DNA]</scope>
    <source>
        <strain evidence="4">ATCC BAA-1733 / DSM 21960 / TBF 19.5.1</strain>
    </source>
</reference>
<evidence type="ECO:0000313" key="4">
    <source>
        <dbReference type="Proteomes" id="UP000002382"/>
    </source>
</evidence>
<name>C5CGB4_KOSOT</name>